<keyword evidence="6 8" id="KW-1133">Transmembrane helix</keyword>
<feature type="transmembrane region" description="Helical" evidence="8">
    <location>
        <begin position="265"/>
        <end position="292"/>
    </location>
</feature>
<evidence type="ECO:0000256" key="8">
    <source>
        <dbReference type="SAM" id="Phobius"/>
    </source>
</evidence>
<feature type="transmembrane region" description="Helical" evidence="8">
    <location>
        <begin position="36"/>
        <end position="55"/>
    </location>
</feature>
<feature type="transmembrane region" description="Helical" evidence="8">
    <location>
        <begin position="221"/>
        <end position="244"/>
    </location>
</feature>
<feature type="transmembrane region" description="Helical" evidence="8">
    <location>
        <begin position="336"/>
        <end position="353"/>
    </location>
</feature>
<evidence type="ECO:0000256" key="4">
    <source>
        <dbReference type="ARBA" id="ARBA00022475"/>
    </source>
</evidence>
<feature type="transmembrane region" description="Helical" evidence="8">
    <location>
        <begin position="304"/>
        <end position="324"/>
    </location>
</feature>
<dbReference type="STRING" id="1194083.BN12_150028"/>
<dbReference type="SUPFAM" id="SSF81345">
    <property type="entry name" value="ABC transporter involved in vitamin B12 uptake, BtuC"/>
    <property type="match status" value="1"/>
</dbReference>
<evidence type="ECO:0000256" key="7">
    <source>
        <dbReference type="ARBA" id="ARBA00023136"/>
    </source>
</evidence>
<dbReference type="EMBL" id="CAJB01000057">
    <property type="protein sequence ID" value="CCH76854.1"/>
    <property type="molecule type" value="Genomic_DNA"/>
</dbReference>
<protein>
    <submittedName>
        <fullName evidence="9">Iron-enterobactin transporter subunit membrane component of ABC superfamily</fullName>
    </submittedName>
</protein>
<keyword evidence="3" id="KW-0813">Transport</keyword>
<evidence type="ECO:0000256" key="6">
    <source>
        <dbReference type="ARBA" id="ARBA00022989"/>
    </source>
</evidence>
<sequence>MSAPTVASPHTGDTVLRGRVLRDPDDRFSVRWHPRTLLVCGVLTGIVLVVAALSLSTGDYPVPLRRVVETLLGGGRTIDHFIVVTLRLPRLVAGLLIGAALGMSGAVFQSLSRNPLGSPDIVGFTSGAATGAVLEILVFHGGQFAIASAAILGGLATAMVVYLLSFTRGRVAGYRLILVGIGIGAMLDSVTAYLLTRATLYDAQNAQVWLIGSLNGVGWEVVVPLGLALVVLTPVTVLAGRTLGWLEMGDDVAKGLGIPVERTRLVLVVTATALAAAATAAAGPIAFVALAAPQLCKPLTRASGAQIVPAGIMGAALLTLSDYGAQRVIPSTQLPVGVMTGVVGGAYLCWLLAHEWKTGRA</sequence>
<dbReference type="InterPro" id="IPR037294">
    <property type="entry name" value="ABC_BtuC-like"/>
</dbReference>
<dbReference type="PANTHER" id="PTHR30472">
    <property type="entry name" value="FERRIC ENTEROBACTIN TRANSPORT SYSTEM PERMEASE PROTEIN"/>
    <property type="match status" value="1"/>
</dbReference>
<comment type="similarity">
    <text evidence="2">Belongs to the binding-protein-dependent transport system permease family. FecCD subfamily.</text>
</comment>
<keyword evidence="10" id="KW-1185">Reference proteome</keyword>
<name>A0A077LXZ8_9MICO</name>
<feature type="transmembrane region" description="Helical" evidence="8">
    <location>
        <begin position="91"/>
        <end position="109"/>
    </location>
</feature>
<dbReference type="CDD" id="cd06550">
    <property type="entry name" value="TM_ABC_iron-siderophores_like"/>
    <property type="match status" value="1"/>
</dbReference>
<evidence type="ECO:0000256" key="3">
    <source>
        <dbReference type="ARBA" id="ARBA00022448"/>
    </source>
</evidence>
<accession>A0A077LXZ8</accession>
<organism evidence="9 10">
    <name type="scientific">Nostocoides japonicum T1-X7</name>
    <dbReference type="NCBI Taxonomy" id="1194083"/>
    <lineage>
        <taxon>Bacteria</taxon>
        <taxon>Bacillati</taxon>
        <taxon>Actinomycetota</taxon>
        <taxon>Actinomycetes</taxon>
        <taxon>Micrococcales</taxon>
        <taxon>Intrasporangiaceae</taxon>
        <taxon>Nostocoides</taxon>
    </lineage>
</organism>
<reference evidence="9 10" key="1">
    <citation type="journal article" date="2013" name="ISME J.">
        <title>A metabolic model for members of the genus Tetrasphaera involved in enhanced biological phosphorus removal.</title>
        <authorList>
            <person name="Kristiansen R."/>
            <person name="Nguyen H.T.T."/>
            <person name="Saunders A.M."/>
            <person name="Nielsen J.L."/>
            <person name="Wimmer R."/>
            <person name="Le V.Q."/>
            <person name="McIlroy S.J."/>
            <person name="Petrovski S."/>
            <person name="Seviour R.J."/>
            <person name="Calteau A."/>
            <person name="Nielsen K.L."/>
            <person name="Nielsen P.H."/>
        </authorList>
    </citation>
    <scope>NUCLEOTIDE SEQUENCE [LARGE SCALE GENOMIC DNA]</scope>
    <source>
        <strain evidence="9 10">T1-X7</strain>
    </source>
</reference>
<dbReference type="Proteomes" id="UP000035721">
    <property type="component" value="Unassembled WGS sequence"/>
</dbReference>
<dbReference type="GO" id="GO:0022857">
    <property type="term" value="F:transmembrane transporter activity"/>
    <property type="evidence" value="ECO:0007669"/>
    <property type="project" value="InterPro"/>
</dbReference>
<dbReference type="AlphaFoldDB" id="A0A077LXZ8"/>
<feature type="transmembrane region" description="Helical" evidence="8">
    <location>
        <begin position="121"/>
        <end position="139"/>
    </location>
</feature>
<dbReference type="InterPro" id="IPR000522">
    <property type="entry name" value="ABC_transptr_permease_BtuC"/>
</dbReference>
<feature type="transmembrane region" description="Helical" evidence="8">
    <location>
        <begin position="145"/>
        <end position="164"/>
    </location>
</feature>
<feature type="transmembrane region" description="Helical" evidence="8">
    <location>
        <begin position="176"/>
        <end position="195"/>
    </location>
</feature>
<keyword evidence="4" id="KW-1003">Cell membrane</keyword>
<comment type="subcellular location">
    <subcellularLocation>
        <location evidence="1">Cell membrane</location>
        <topology evidence="1">Multi-pass membrane protein</topology>
    </subcellularLocation>
</comment>
<evidence type="ECO:0000313" key="9">
    <source>
        <dbReference type="EMBL" id="CCH76854.1"/>
    </source>
</evidence>
<dbReference type="PANTHER" id="PTHR30472:SF24">
    <property type="entry name" value="FERRIC ENTEROBACTIN TRANSPORT SYSTEM PERMEASE PROTEIN FEPG"/>
    <property type="match status" value="1"/>
</dbReference>
<dbReference type="Pfam" id="PF01032">
    <property type="entry name" value="FecCD"/>
    <property type="match status" value="1"/>
</dbReference>
<dbReference type="GO" id="GO:0033214">
    <property type="term" value="P:siderophore-iron import into cell"/>
    <property type="evidence" value="ECO:0007669"/>
    <property type="project" value="TreeGrafter"/>
</dbReference>
<evidence type="ECO:0000256" key="2">
    <source>
        <dbReference type="ARBA" id="ARBA00007935"/>
    </source>
</evidence>
<evidence type="ECO:0000256" key="1">
    <source>
        <dbReference type="ARBA" id="ARBA00004651"/>
    </source>
</evidence>
<proteinExistence type="inferred from homology"/>
<evidence type="ECO:0000256" key="5">
    <source>
        <dbReference type="ARBA" id="ARBA00022692"/>
    </source>
</evidence>
<comment type="caution">
    <text evidence="9">The sequence shown here is derived from an EMBL/GenBank/DDBJ whole genome shotgun (WGS) entry which is preliminary data.</text>
</comment>
<keyword evidence="7 8" id="KW-0472">Membrane</keyword>
<keyword evidence="5 8" id="KW-0812">Transmembrane</keyword>
<gene>
    <name evidence="9" type="primary">fepG</name>
    <name evidence="9" type="ORF">BN12_150028</name>
</gene>
<evidence type="ECO:0000313" key="10">
    <source>
        <dbReference type="Proteomes" id="UP000035721"/>
    </source>
</evidence>
<dbReference type="Gene3D" id="1.10.3470.10">
    <property type="entry name" value="ABC transporter involved in vitamin B12 uptake, BtuC"/>
    <property type="match status" value="1"/>
</dbReference>
<dbReference type="GO" id="GO:0005886">
    <property type="term" value="C:plasma membrane"/>
    <property type="evidence" value="ECO:0007669"/>
    <property type="project" value="UniProtKB-SubCell"/>
</dbReference>
<dbReference type="RefSeq" id="WP_235432283.1">
    <property type="nucleotide sequence ID" value="NZ_HF570958.1"/>
</dbReference>